<dbReference type="SUPFAM" id="SSF52540">
    <property type="entry name" value="P-loop containing nucleoside triphosphate hydrolases"/>
    <property type="match status" value="2"/>
</dbReference>
<dbReference type="Proteomes" id="UP000308889">
    <property type="component" value="Chromosome"/>
</dbReference>
<dbReference type="Pfam" id="PF00176">
    <property type="entry name" value="SNF2-rel_dom"/>
    <property type="match status" value="1"/>
</dbReference>
<dbReference type="PROSITE" id="PS51192">
    <property type="entry name" value="HELICASE_ATP_BIND_1"/>
    <property type="match status" value="1"/>
</dbReference>
<dbReference type="Gene3D" id="3.40.50.300">
    <property type="entry name" value="P-loop containing nucleotide triphosphate hydrolases"/>
    <property type="match status" value="1"/>
</dbReference>
<proteinExistence type="predicted"/>
<dbReference type="InterPro" id="IPR000330">
    <property type="entry name" value="SNF2_N"/>
</dbReference>
<reference evidence="4" key="1">
    <citation type="submission" date="2019-06" db="EMBL/GenBank/DDBJ databases">
        <authorList>
            <person name="Oh B.S."/>
        </authorList>
    </citation>
    <scope>NUCLEOTIDE SEQUENCE [LARGE SCALE GENOMIC DNA]</scope>
    <source>
        <strain evidence="4">KGMB03119</strain>
    </source>
</reference>
<dbReference type="InterPro" id="IPR014001">
    <property type="entry name" value="Helicase_ATP-bd"/>
</dbReference>
<sequence>MIIRHIIGTPRAMVWAGMGMGKTASALFALDLLKRLGEDAFPALILAPLRVAQTTWPDECHKWSNLEVKVQPVVGSAKERRIALKMPADAYAMNYENLPWLEKELGADWPFKTVIADESTKLKSFRLGGGGGMRAKCLAHVAFTKVKRFVGLTGTPAPNGLEDLWGQYYFVDRGVRLGRSFSAFHSAYFTERRVGADPHAVQWEPTPKARGEIERAVADVTVSLDAGDFFDIEKPIENTIYVDLPPAARKVYDGLQRHMVAELSSGKELTVFSAAALSVKCLQCASGAVYTDEEGTWEEVHDQKLRALEEVVEEAAGMPVLVAYHFKSDLERLLKRFPQGRHLDKDPQTIRDWNAGRIPILFAHPASAGHGLNLQDGGNILVFFSQWWNLEQFQQICERIGPTRQAQAGHPRPVFIHYIVARDTADEAVILRRQKKSTVQAALLESVKGKSNARQ</sequence>
<keyword evidence="3" id="KW-0347">Helicase</keyword>
<keyword evidence="1" id="KW-0378">Hydrolase</keyword>
<keyword evidence="3" id="KW-0547">Nucleotide-binding</keyword>
<evidence type="ECO:0000259" key="2">
    <source>
        <dbReference type="PROSITE" id="PS51192"/>
    </source>
</evidence>
<feature type="domain" description="Helicase ATP-binding" evidence="2">
    <location>
        <begin position="3"/>
        <end position="174"/>
    </location>
</feature>
<dbReference type="GO" id="GO:0004386">
    <property type="term" value="F:helicase activity"/>
    <property type="evidence" value="ECO:0007669"/>
    <property type="project" value="UniProtKB-KW"/>
</dbReference>
<dbReference type="Gene3D" id="3.40.50.10810">
    <property type="entry name" value="Tandem AAA-ATPase domain"/>
    <property type="match status" value="1"/>
</dbReference>
<keyword evidence="4" id="KW-1185">Reference proteome</keyword>
<dbReference type="PANTHER" id="PTHR45766">
    <property type="entry name" value="DNA ANNEALING HELICASE AND ENDONUCLEASE ZRANB3 FAMILY MEMBER"/>
    <property type="match status" value="1"/>
</dbReference>
<name>A0ABX5VM91_9BURK</name>
<organism evidence="3 4">
    <name type="scientific">Sutterella faecalis</name>
    <dbReference type="NCBI Taxonomy" id="2584944"/>
    <lineage>
        <taxon>Bacteria</taxon>
        <taxon>Pseudomonadati</taxon>
        <taxon>Pseudomonadota</taxon>
        <taxon>Betaproteobacteria</taxon>
        <taxon>Burkholderiales</taxon>
        <taxon>Sutterellaceae</taxon>
        <taxon>Sutterella</taxon>
    </lineage>
</organism>
<protein>
    <submittedName>
        <fullName evidence="3">DEAD/DEAH box helicase</fullName>
    </submittedName>
</protein>
<evidence type="ECO:0000313" key="4">
    <source>
        <dbReference type="Proteomes" id="UP000308889"/>
    </source>
</evidence>
<evidence type="ECO:0000313" key="3">
    <source>
        <dbReference type="EMBL" id="QDA55814.1"/>
    </source>
</evidence>
<dbReference type="InterPro" id="IPR027417">
    <property type="entry name" value="P-loop_NTPase"/>
</dbReference>
<keyword evidence="3" id="KW-0067">ATP-binding</keyword>
<accession>A0ABX5VM91</accession>
<gene>
    <name evidence="3" type="ORF">FG381_11765</name>
</gene>
<evidence type="ECO:0000256" key="1">
    <source>
        <dbReference type="ARBA" id="ARBA00022801"/>
    </source>
</evidence>
<dbReference type="PANTHER" id="PTHR45766:SF6">
    <property type="entry name" value="SWI_SNF-RELATED MATRIX-ASSOCIATED ACTIN-DEPENDENT REGULATOR OF CHROMATIN SUBFAMILY A-LIKE PROTEIN 1"/>
    <property type="match status" value="1"/>
</dbReference>
<dbReference type="SMART" id="SM00487">
    <property type="entry name" value="DEXDc"/>
    <property type="match status" value="1"/>
</dbReference>
<dbReference type="EMBL" id="CP040882">
    <property type="protein sequence ID" value="QDA55814.1"/>
    <property type="molecule type" value="Genomic_DNA"/>
</dbReference>
<dbReference type="InterPro" id="IPR038718">
    <property type="entry name" value="SNF2-like_sf"/>
</dbReference>